<dbReference type="PANTHER" id="PTHR21562">
    <property type="entry name" value="NOTUM-RELATED"/>
    <property type="match status" value="1"/>
</dbReference>
<evidence type="ECO:0000313" key="7">
    <source>
        <dbReference type="EMBL" id="KAF9681435.1"/>
    </source>
</evidence>
<keyword evidence="5 6" id="KW-0961">Cell wall biogenesis/degradation</keyword>
<dbReference type="GO" id="GO:0052793">
    <property type="term" value="F:pectin acetylesterase activity"/>
    <property type="evidence" value="ECO:0007669"/>
    <property type="project" value="TreeGrafter"/>
</dbReference>
<evidence type="ECO:0000256" key="6">
    <source>
        <dbReference type="RuleBase" id="RU363114"/>
    </source>
</evidence>
<comment type="similarity">
    <text evidence="3 6">Belongs to the pectinacetylesterase family.</text>
</comment>
<accession>A0A835K1Q1</accession>
<gene>
    <name evidence="7" type="ORF">SADUNF_Sadunf05G0001200</name>
</gene>
<sequence length="467" mass="52170">MKFFSFWAVAVAVCLFGMWVVDGFSEMNEEDIFYAEANASYYIESKAYNPNNALLVGLTLIKSAATKGAVCLDGTLPGYHWHRGYGSGANSWLIQLEGGGWCNSVRACVYRKTTRRGSSNYMEKQLAFTGILSSKAVENPDFFNWNRVKLRYCDGASFMGDSEHKAAQLQFRGQRIWSAAMEDLMSKGMRYANQALLSGCSAGGLASILHCDEFRNFFPRKTRVKCLSDAGLFLDAVDISGGRTLRNLYGGVVGLQGVQNNLPRICINHLDPTSCFFPQNVIGNVKTPLFILNAAYDSWQIQSSLAPPSADPAGYWSNCRKDHSKCSASQIQFLQRFRNQMLNAIKGFSRSRQNGLFINSCFAHCQSERQDTWFADNSPVLGNKVCLIKPRNCSLRLLYFSKEKSNSGSVALFLGLLHLLLEIGISTDQARRLLTVPIPVTIVATIWFSDEPNFYQFAHLYMVILLD</sequence>
<comment type="subcellular location">
    <subcellularLocation>
        <location evidence="2 6">Secreted</location>
        <location evidence="2 6">Cell wall</location>
    </subcellularLocation>
</comment>
<dbReference type="Pfam" id="PF03283">
    <property type="entry name" value="PAE"/>
    <property type="match status" value="1"/>
</dbReference>
<dbReference type="OrthoDB" id="2015280at2759"/>
<dbReference type="Proteomes" id="UP000657918">
    <property type="component" value="Unassembled WGS sequence"/>
</dbReference>
<dbReference type="AlphaFoldDB" id="A0A835K1Q1"/>
<evidence type="ECO:0000313" key="8">
    <source>
        <dbReference type="Proteomes" id="UP000657918"/>
    </source>
</evidence>
<keyword evidence="6" id="KW-0378">Hydrolase</keyword>
<dbReference type="GO" id="GO:0009505">
    <property type="term" value="C:plant-type cell wall"/>
    <property type="evidence" value="ECO:0007669"/>
    <property type="project" value="TreeGrafter"/>
</dbReference>
<evidence type="ECO:0000256" key="3">
    <source>
        <dbReference type="ARBA" id="ARBA00005784"/>
    </source>
</evidence>
<protein>
    <recommendedName>
        <fullName evidence="6">Pectin acetylesterase</fullName>
        <ecNumber evidence="6">3.1.1.-</ecNumber>
    </recommendedName>
</protein>
<keyword evidence="4 6" id="KW-0134">Cell wall</keyword>
<keyword evidence="6" id="KW-0732">Signal</keyword>
<dbReference type="PANTHER" id="PTHR21562:SF5">
    <property type="entry name" value="PECTIN ACETYLESTERASE 12"/>
    <property type="match status" value="1"/>
</dbReference>
<comment type="function">
    <text evidence="1 6">Hydrolyzes acetyl esters in homogalacturonan regions of pectin. In type I primary cell wall, galacturonic acid residues of pectin can be acetylated at the O-2 and O-3 positions. Decreasing the degree of acetylation of pectin gels in vitro alters their physical properties.</text>
</comment>
<evidence type="ECO:0000256" key="5">
    <source>
        <dbReference type="ARBA" id="ARBA00023316"/>
    </source>
</evidence>
<organism evidence="7 8">
    <name type="scientific">Salix dunnii</name>
    <dbReference type="NCBI Taxonomy" id="1413687"/>
    <lineage>
        <taxon>Eukaryota</taxon>
        <taxon>Viridiplantae</taxon>
        <taxon>Streptophyta</taxon>
        <taxon>Embryophyta</taxon>
        <taxon>Tracheophyta</taxon>
        <taxon>Spermatophyta</taxon>
        <taxon>Magnoliopsida</taxon>
        <taxon>eudicotyledons</taxon>
        <taxon>Gunneridae</taxon>
        <taxon>Pentapetalae</taxon>
        <taxon>rosids</taxon>
        <taxon>fabids</taxon>
        <taxon>Malpighiales</taxon>
        <taxon>Salicaceae</taxon>
        <taxon>Saliceae</taxon>
        <taxon>Salix</taxon>
    </lineage>
</organism>
<evidence type="ECO:0000256" key="2">
    <source>
        <dbReference type="ARBA" id="ARBA00004191"/>
    </source>
</evidence>
<feature type="signal peptide" evidence="6">
    <location>
        <begin position="1"/>
        <end position="23"/>
    </location>
</feature>
<feature type="chain" id="PRO_5033106822" description="Pectin acetylesterase" evidence="6">
    <location>
        <begin position="24"/>
        <end position="467"/>
    </location>
</feature>
<name>A0A835K1Q1_9ROSI</name>
<evidence type="ECO:0000256" key="4">
    <source>
        <dbReference type="ARBA" id="ARBA00022512"/>
    </source>
</evidence>
<dbReference type="GO" id="GO:0071555">
    <property type="term" value="P:cell wall organization"/>
    <property type="evidence" value="ECO:0007669"/>
    <property type="project" value="UniProtKB-KW"/>
</dbReference>
<dbReference type="InterPro" id="IPR004963">
    <property type="entry name" value="PAE/NOTUM"/>
</dbReference>
<proteinExistence type="inferred from homology"/>
<keyword evidence="8" id="KW-1185">Reference proteome</keyword>
<evidence type="ECO:0000256" key="1">
    <source>
        <dbReference type="ARBA" id="ARBA00003534"/>
    </source>
</evidence>
<comment type="caution">
    <text evidence="7">The sequence shown here is derived from an EMBL/GenBank/DDBJ whole genome shotgun (WGS) entry which is preliminary data.</text>
</comment>
<reference evidence="7 8" key="1">
    <citation type="submission" date="2020-10" db="EMBL/GenBank/DDBJ databases">
        <title>Plant Genome Project.</title>
        <authorList>
            <person name="Zhang R.-G."/>
        </authorList>
    </citation>
    <scope>NUCLEOTIDE SEQUENCE [LARGE SCALE GENOMIC DNA]</scope>
    <source>
        <strain evidence="7">FAFU-HL-1</strain>
        <tissue evidence="7">Leaf</tissue>
    </source>
</reference>
<keyword evidence="6" id="KW-0964">Secreted</keyword>
<dbReference type="EMBL" id="JADGMS010000005">
    <property type="protein sequence ID" value="KAF9681435.1"/>
    <property type="molecule type" value="Genomic_DNA"/>
</dbReference>
<dbReference type="EC" id="3.1.1.-" evidence="6"/>